<dbReference type="InterPro" id="IPR014444">
    <property type="entry name" value="PH1575-like"/>
</dbReference>
<reference evidence="2 3" key="1">
    <citation type="journal article" date="2015" name="Int. J. Syst. Evol. Microbiol.">
        <title>M ethanocaldococcus bathoardescens sp. nov., a hyperthermophilic methanogen isolated from a volcanically active deep-sea hydrothermal vent.</title>
        <authorList>
            <person name="Stewart L.C."/>
            <person name="Jung J.H."/>
            <person name="Kim Y.T."/>
            <person name="Kwon S.W."/>
            <person name="Park C.S."/>
            <person name="Holden J.F."/>
        </authorList>
    </citation>
    <scope>NUCLEOTIDE SEQUENCE [LARGE SCALE GENOMIC DNA]</scope>
    <source>
        <strain evidence="2 3">JH146</strain>
    </source>
</reference>
<gene>
    <name evidence="2" type="ORF">JH146_1602</name>
</gene>
<organism evidence="2 3">
    <name type="scientific">Methanocaldococcus bathoardescens</name>
    <dbReference type="NCBI Taxonomy" id="1301915"/>
    <lineage>
        <taxon>Archaea</taxon>
        <taxon>Methanobacteriati</taxon>
        <taxon>Methanobacteriota</taxon>
        <taxon>Methanomada group</taxon>
        <taxon>Methanococci</taxon>
        <taxon>Methanococcales</taxon>
        <taxon>Methanocaldococcaceae</taxon>
        <taxon>Methanocaldococcus</taxon>
    </lineage>
</organism>
<evidence type="ECO:0000313" key="3">
    <source>
        <dbReference type="Proteomes" id="UP000028781"/>
    </source>
</evidence>
<dbReference type="InterPro" id="IPR002791">
    <property type="entry name" value="ARMT1-like_metal-bd"/>
</dbReference>
<protein>
    <recommendedName>
        <fullName evidence="1">Damage-control phosphatase ARMT1-like metal-binding domain-containing protein</fullName>
    </recommendedName>
</protein>
<dbReference type="InterPro" id="IPR036075">
    <property type="entry name" value="ARMT-1-like_metal-bd_sf"/>
</dbReference>
<dbReference type="Proteomes" id="UP000028781">
    <property type="component" value="Chromosome"/>
</dbReference>
<sequence length="292" mass="33080">MKLRPECAICIIRQVVDAANEITDDEREQFRLIKSTMEVIKDVYGENAVPAWMGTIVHRYLKKISNNNDPYKNLKEKANKIALQYLDKVREMSNTDDELERLRKKVLATIAGNVIDFGAYSTEINIEKLIEDTLNGELKIDNSKELLNDLKNKDIKKILYICDNAGEIIFDRVLMEEIKKYDKDIVAVVKGKPILNDATLEDAKIAKIDEIAKVITTGSDIIGIILEECSEEFLKEFESADLIIAKGMGNYESLTEYGDRIGKPVYYILKAKCRPVAENIGVDVGDNVLLKK</sequence>
<dbReference type="KEGG" id="mjh:JH146_1602"/>
<dbReference type="Gene3D" id="1.10.8.380">
    <property type="entry name" value="Uncharacterised protein PF01937, DUF89, domain 1"/>
    <property type="match status" value="1"/>
</dbReference>
<dbReference type="RefSeq" id="WP_048202516.1">
    <property type="nucleotide sequence ID" value="NZ_CP009149.1"/>
</dbReference>
<feature type="domain" description="Damage-control phosphatase ARMT1-like metal-binding" evidence="1">
    <location>
        <begin position="5"/>
        <end position="288"/>
    </location>
</feature>
<evidence type="ECO:0000259" key="1">
    <source>
        <dbReference type="Pfam" id="PF01937"/>
    </source>
</evidence>
<dbReference type="PIRSF" id="PIRSF006593">
    <property type="entry name" value="UCP006593"/>
    <property type="match status" value="1"/>
</dbReference>
<proteinExistence type="predicted"/>
<dbReference type="Pfam" id="PF01937">
    <property type="entry name" value="ARMT1-like_dom"/>
    <property type="match status" value="1"/>
</dbReference>
<dbReference type="STRING" id="1301915.JH146_1602"/>
<dbReference type="HOGENOM" id="CLU_071520_1_0_2"/>
<accession>A0A076LLA1</accession>
<dbReference type="Gene3D" id="3.40.50.10880">
    <property type="entry name" value="Uncharacterised protein PF01937, DUF89, domain 3"/>
    <property type="match status" value="1"/>
</dbReference>
<dbReference type="Gene3D" id="1.10.285.20">
    <property type="entry name" value="Uncharacterised protein PF01937, DUF89, domain 2"/>
    <property type="match status" value="1"/>
</dbReference>
<evidence type="ECO:0000313" key="2">
    <source>
        <dbReference type="EMBL" id="AIJ06444.1"/>
    </source>
</evidence>
<dbReference type="GeneID" id="24892238"/>
<keyword evidence="3" id="KW-1185">Reference proteome</keyword>
<dbReference type="AlphaFoldDB" id="A0A076LLA1"/>
<dbReference type="SUPFAM" id="SSF111321">
    <property type="entry name" value="AF1104-like"/>
    <property type="match status" value="1"/>
</dbReference>
<dbReference type="OrthoDB" id="359165at2157"/>
<name>A0A076LLA1_9EURY</name>
<dbReference type="EMBL" id="CP009149">
    <property type="protein sequence ID" value="AIJ06444.1"/>
    <property type="molecule type" value="Genomic_DNA"/>
</dbReference>